<reference evidence="1" key="2">
    <citation type="submission" date="2021-09" db="EMBL/GenBank/DDBJ databases">
        <authorList>
            <person name="Gilroy R."/>
        </authorList>
    </citation>
    <scope>NUCLEOTIDE SEQUENCE</scope>
    <source>
        <strain evidence="1">ChiGjej3B3-7470</strain>
    </source>
</reference>
<proteinExistence type="predicted"/>
<dbReference type="Proteomes" id="UP000712713">
    <property type="component" value="Unassembled WGS sequence"/>
</dbReference>
<name>A0A921JRY9_9ACTN</name>
<dbReference type="AlphaFoldDB" id="A0A921JRY9"/>
<protein>
    <recommendedName>
        <fullName evidence="3">DNA-binding protein</fullName>
    </recommendedName>
</protein>
<accession>A0A921JRY9</accession>
<sequence length="169" mass="17830">MTDVARVREQQRQLYGAPLNELLQRCAGVLQVNQGQMARLLGVSAPMLSQLINGHRIKLANPAAGVRLVALVQAVEAVSAGELSVGQAMESVAEADSATTFTATGQTAQRRSLAADIQAVFRAVASGEECAAAARLLDADHPEVAELIAVFGVGDEGQAEAWVERRRRG</sequence>
<dbReference type="EMBL" id="DYZF01000292">
    <property type="protein sequence ID" value="HJE52612.1"/>
    <property type="molecule type" value="Genomic_DNA"/>
</dbReference>
<reference evidence="1" key="1">
    <citation type="journal article" date="2021" name="PeerJ">
        <title>Extensive microbial diversity within the chicken gut microbiome revealed by metagenomics and culture.</title>
        <authorList>
            <person name="Gilroy R."/>
            <person name="Ravi A."/>
            <person name="Getino M."/>
            <person name="Pursley I."/>
            <person name="Horton D.L."/>
            <person name="Alikhan N.F."/>
            <person name="Baker D."/>
            <person name="Gharbi K."/>
            <person name="Hall N."/>
            <person name="Watson M."/>
            <person name="Adriaenssens E.M."/>
            <person name="Foster-Nyarko E."/>
            <person name="Jarju S."/>
            <person name="Secka A."/>
            <person name="Antonio M."/>
            <person name="Oren A."/>
            <person name="Chaudhuri R.R."/>
            <person name="La Ragione R."/>
            <person name="Hildebrand F."/>
            <person name="Pallen M.J."/>
        </authorList>
    </citation>
    <scope>NUCLEOTIDE SEQUENCE</scope>
    <source>
        <strain evidence="1">ChiGjej3B3-7470</strain>
    </source>
</reference>
<evidence type="ECO:0000313" key="2">
    <source>
        <dbReference type="Proteomes" id="UP000712713"/>
    </source>
</evidence>
<comment type="caution">
    <text evidence="1">The sequence shown here is derived from an EMBL/GenBank/DDBJ whole genome shotgun (WGS) entry which is preliminary data.</text>
</comment>
<gene>
    <name evidence="1" type="ORF">K8V15_11665</name>
</gene>
<evidence type="ECO:0008006" key="3">
    <source>
        <dbReference type="Google" id="ProtNLM"/>
    </source>
</evidence>
<evidence type="ECO:0000313" key="1">
    <source>
        <dbReference type="EMBL" id="HJE52612.1"/>
    </source>
</evidence>
<organism evidence="1 2">
    <name type="scientific">Tessaracoccus flavescens</name>
    <dbReference type="NCBI Taxonomy" id="399497"/>
    <lineage>
        <taxon>Bacteria</taxon>
        <taxon>Bacillati</taxon>
        <taxon>Actinomycetota</taxon>
        <taxon>Actinomycetes</taxon>
        <taxon>Propionibacteriales</taxon>
        <taxon>Propionibacteriaceae</taxon>
        <taxon>Tessaracoccus</taxon>
    </lineage>
</organism>